<feature type="compositionally biased region" description="Low complexity" evidence="1">
    <location>
        <begin position="470"/>
        <end position="484"/>
    </location>
</feature>
<dbReference type="Gene3D" id="3.40.50.10190">
    <property type="entry name" value="BRCT domain"/>
    <property type="match status" value="1"/>
</dbReference>
<feature type="region of interest" description="Disordered" evidence="1">
    <location>
        <begin position="448"/>
        <end position="520"/>
    </location>
</feature>
<sequence length="758" mass="82492">LVACRLNTEKVIAAQLYIKRAAEAAAASADGPPSHQVHIVSPRWLWASHFRWEHLPEDQFPLDRDYHVSTFDPDVDSYPGSYRIGRRIRHFPAFAQPAICRQPAQAVADGAAPATADGLSITTATTTTGSSTTISATVDLLTVRSAIASIRAEEEAEVRNRGSGKSRSHRPTRKRRRNLSEPLPPPVLVEDGDRLSGAAAANQQGKRAKRVCHRISDGDLLLKTLSQVSPYNKTPADGGISSDTENPASSEALVDDSRSPSISMDEEDDENENEDSTDSSKPGTDIVSPDAPTQESTVHLLSPAVQSLEAAKSAEATASQDEDVDVISDTGEDDLNSTTEETNVEEEGEGEEELDGVDGTARGTSLSRREEEEEDIEAEMKNYLPPPCPLDLAENPLLHMPPQASLLLPHTTCPFWGLRIACLQLSGWLESFAASQMLTEIEEAVLEEQEERASTIPREMEIYDDDDDSSVGSSSSSTSSSRTSLNGTCSEDSDDNDGEGHDGGEGYSDRGGHHSPREMDQEERWLQIRRQLLLRKRGPDRGELAEIEKKLERIRRGRQGSTESRLALHTHSNRRAHPDHSSSHHHHHHHHWTRRLRSTSGSSPGIHSDPELSANGWWGVGDQSASAAAADPVASALLDQRDWNTCPEGYDYEDAERARALLRPETRCTTASSGARNKRRGRKPSLVSAAACLEGVTGLFGETSGSSDDDDDDDDDDEKPTANATVSSSSSSSSSHDEDADENEDLSVVTLDALKEFM</sequence>
<protein>
    <submittedName>
        <fullName evidence="2">BRCT domain-containing protein</fullName>
    </submittedName>
</protein>
<dbReference type="SUPFAM" id="SSF52113">
    <property type="entry name" value="BRCT domain"/>
    <property type="match status" value="1"/>
</dbReference>
<dbReference type="WBParaSite" id="SSLN_0000878101-mRNA-1">
    <property type="protein sequence ID" value="SSLN_0000878101-mRNA-1"/>
    <property type="gene ID" value="SSLN_0000878101"/>
</dbReference>
<name>A0A183SW50_SCHSO</name>
<feature type="compositionally biased region" description="Basic residues" evidence="1">
    <location>
        <begin position="583"/>
        <end position="597"/>
    </location>
</feature>
<evidence type="ECO:0000256" key="1">
    <source>
        <dbReference type="SAM" id="MobiDB-lite"/>
    </source>
</evidence>
<dbReference type="InterPro" id="IPR036420">
    <property type="entry name" value="BRCT_dom_sf"/>
</dbReference>
<feature type="region of interest" description="Disordered" evidence="1">
    <location>
        <begin position="555"/>
        <end position="610"/>
    </location>
</feature>
<feature type="region of interest" description="Disordered" evidence="1">
    <location>
        <begin position="666"/>
        <end position="685"/>
    </location>
</feature>
<feature type="compositionally biased region" description="Acidic residues" evidence="1">
    <location>
        <begin position="342"/>
        <end position="356"/>
    </location>
</feature>
<evidence type="ECO:0000313" key="2">
    <source>
        <dbReference type="WBParaSite" id="SSLN_0000878101-mRNA-1"/>
    </source>
</evidence>
<feature type="compositionally biased region" description="Acidic residues" evidence="1">
    <location>
        <begin position="320"/>
        <end position="335"/>
    </location>
</feature>
<feature type="region of interest" description="Disordered" evidence="1">
    <location>
        <begin position="699"/>
        <end position="747"/>
    </location>
</feature>
<reference evidence="2" key="1">
    <citation type="submission" date="2016-06" db="UniProtKB">
        <authorList>
            <consortium name="WormBaseParasite"/>
        </authorList>
    </citation>
    <scope>IDENTIFICATION</scope>
</reference>
<feature type="region of interest" description="Disordered" evidence="1">
    <location>
        <begin position="229"/>
        <end position="375"/>
    </location>
</feature>
<feature type="compositionally biased region" description="Basic and acidic residues" evidence="1">
    <location>
        <begin position="498"/>
        <end position="520"/>
    </location>
</feature>
<proteinExistence type="predicted"/>
<feature type="compositionally biased region" description="Acidic residues" evidence="1">
    <location>
        <begin position="264"/>
        <end position="277"/>
    </location>
</feature>
<feature type="compositionally biased region" description="Basic residues" evidence="1">
    <location>
        <begin position="162"/>
        <end position="177"/>
    </location>
</feature>
<feature type="compositionally biased region" description="Acidic residues" evidence="1">
    <location>
        <begin position="707"/>
        <end position="718"/>
    </location>
</feature>
<organism evidence="2">
    <name type="scientific">Schistocephalus solidus</name>
    <name type="common">Tapeworm</name>
    <dbReference type="NCBI Taxonomy" id="70667"/>
    <lineage>
        <taxon>Eukaryota</taxon>
        <taxon>Metazoa</taxon>
        <taxon>Spiralia</taxon>
        <taxon>Lophotrochozoa</taxon>
        <taxon>Platyhelminthes</taxon>
        <taxon>Cestoda</taxon>
        <taxon>Eucestoda</taxon>
        <taxon>Diphyllobothriidea</taxon>
        <taxon>Diphyllobothriidae</taxon>
        <taxon>Schistocephalus</taxon>
    </lineage>
</organism>
<feature type="region of interest" description="Disordered" evidence="1">
    <location>
        <begin position="153"/>
        <end position="193"/>
    </location>
</feature>
<accession>A0A183SW50</accession>
<dbReference type="AlphaFoldDB" id="A0A183SW50"/>